<dbReference type="GO" id="GO:0005886">
    <property type="term" value="C:plasma membrane"/>
    <property type="evidence" value="ECO:0007669"/>
    <property type="project" value="UniProtKB-SubCell"/>
</dbReference>
<feature type="domain" description="ABC transporter" evidence="11">
    <location>
        <begin position="10"/>
        <end position="245"/>
    </location>
</feature>
<evidence type="ECO:0000256" key="8">
    <source>
        <dbReference type="ARBA" id="ARBA00022840"/>
    </source>
</evidence>
<dbReference type="CDD" id="cd03216">
    <property type="entry name" value="ABC_Carb_Monos_I"/>
    <property type="match status" value="1"/>
</dbReference>
<organism evidence="12 13">
    <name type="scientific">Pelagibacterium lacus</name>
    <dbReference type="NCBI Taxonomy" id="2282655"/>
    <lineage>
        <taxon>Bacteria</taxon>
        <taxon>Pseudomonadati</taxon>
        <taxon>Pseudomonadota</taxon>
        <taxon>Alphaproteobacteria</taxon>
        <taxon>Hyphomicrobiales</taxon>
        <taxon>Devosiaceae</taxon>
        <taxon>Pelagibacterium</taxon>
    </lineage>
</organism>
<keyword evidence="4" id="KW-1003">Cell membrane</keyword>
<dbReference type="RefSeq" id="WP_114645702.1">
    <property type="nucleotide sequence ID" value="NZ_QQNH01000008.1"/>
</dbReference>
<evidence type="ECO:0000259" key="11">
    <source>
        <dbReference type="PROSITE" id="PS50893"/>
    </source>
</evidence>
<proteinExistence type="inferred from homology"/>
<evidence type="ECO:0000256" key="10">
    <source>
        <dbReference type="ARBA" id="ARBA00023136"/>
    </source>
</evidence>
<comment type="subcellular location">
    <subcellularLocation>
        <location evidence="1">Cell membrane</location>
        <topology evidence="1">Peripheral membrane protein</topology>
    </subcellularLocation>
</comment>
<keyword evidence="10" id="KW-0472">Membrane</keyword>
<dbReference type="PANTHER" id="PTHR43790:SF9">
    <property type="entry name" value="GALACTOFURANOSE TRANSPORTER ATP-BINDING PROTEIN YTFR"/>
    <property type="match status" value="1"/>
</dbReference>
<dbReference type="InterPro" id="IPR050107">
    <property type="entry name" value="ABC_carbohydrate_import_ATPase"/>
</dbReference>
<keyword evidence="5" id="KW-0762">Sugar transport</keyword>
<comment type="caution">
    <text evidence="12">The sequence shown here is derived from an EMBL/GenBank/DDBJ whole genome shotgun (WGS) entry which is preliminary data.</text>
</comment>
<dbReference type="Proteomes" id="UP000253759">
    <property type="component" value="Unassembled WGS sequence"/>
</dbReference>
<feature type="domain" description="ABC transporter" evidence="11">
    <location>
        <begin position="258"/>
        <end position="500"/>
    </location>
</feature>
<keyword evidence="3" id="KW-0813">Transport</keyword>
<evidence type="ECO:0000256" key="6">
    <source>
        <dbReference type="ARBA" id="ARBA00022737"/>
    </source>
</evidence>
<evidence type="ECO:0000256" key="2">
    <source>
        <dbReference type="ARBA" id="ARBA00005417"/>
    </source>
</evidence>
<dbReference type="FunFam" id="3.40.50.300:FF:000127">
    <property type="entry name" value="Ribose import ATP-binding protein RbsA"/>
    <property type="match status" value="1"/>
</dbReference>
<evidence type="ECO:0000256" key="7">
    <source>
        <dbReference type="ARBA" id="ARBA00022741"/>
    </source>
</evidence>
<dbReference type="PANTHER" id="PTHR43790">
    <property type="entry name" value="CARBOHYDRATE TRANSPORT ATP-BINDING PROTEIN MG119-RELATED"/>
    <property type="match status" value="1"/>
</dbReference>
<keyword evidence="6" id="KW-0677">Repeat</keyword>
<dbReference type="InterPro" id="IPR017871">
    <property type="entry name" value="ABC_transporter-like_CS"/>
</dbReference>
<evidence type="ECO:0000313" key="12">
    <source>
        <dbReference type="EMBL" id="RDE09176.1"/>
    </source>
</evidence>
<dbReference type="PROSITE" id="PS00211">
    <property type="entry name" value="ABC_TRANSPORTER_1"/>
    <property type="match status" value="1"/>
</dbReference>
<accession>A0A369W3C8</accession>
<dbReference type="SMART" id="SM00382">
    <property type="entry name" value="AAA"/>
    <property type="match status" value="2"/>
</dbReference>
<dbReference type="Gene3D" id="3.40.50.300">
    <property type="entry name" value="P-loop containing nucleotide triphosphate hydrolases"/>
    <property type="match status" value="2"/>
</dbReference>
<comment type="similarity">
    <text evidence="2">Belongs to the ABC transporter superfamily.</text>
</comment>
<dbReference type="GO" id="GO:0005524">
    <property type="term" value="F:ATP binding"/>
    <property type="evidence" value="ECO:0007669"/>
    <property type="project" value="UniProtKB-KW"/>
</dbReference>
<dbReference type="SUPFAM" id="SSF52540">
    <property type="entry name" value="P-loop containing nucleoside triphosphate hydrolases"/>
    <property type="match status" value="2"/>
</dbReference>
<protein>
    <submittedName>
        <fullName evidence="12">Sugar ABC transporter ATP-binding protein</fullName>
    </submittedName>
</protein>
<gene>
    <name evidence="12" type="ORF">DVH29_07705</name>
</gene>
<sequence>MAEFASQAILAASRISKSFGEVPVLFSVDFDVRAGEVHALIGENGAGKSTLIKILSGLEAPTSGTIILDGAPVRLPPHGEAEAMGIVVIHQELNLAEHLTVAESIFLGREWTRFGFLRRGDMQNEAQRILDSLDVAIDTNRRINTLSVADKQMVEIAKAISREARVLIMDEPTAVLTPAETKTFFEQVRRLKAKGVAIVFISHKLDEVMTLSDRITVLRDGQLIATVETGDLTPDAIAEMMVGRELSNLYPPKHEPDVDAPLVLEVDGLVALGVRGVSFALRQGEILGFAGLIGSGRTAVMEAIVGLSDVHAGQIRVRGKPVRFSGIGEAIDAGLVYMTKDRKGKGLLLNIGLQPNLTLLTIKRHIRHGFLNEASEVEAMERATRRFDIRARDASVKVGQLSGGNQQKLMLGKAMETDPDIVIIDEPTRGIDVGTKQQIYHIIAALAKEGKSIIVVSSEMQEVIGLSHRVVVMREGRRTGTLEGAEITEGEIMRYAAGLKGEEDDVHRASA</sequence>
<evidence type="ECO:0000256" key="1">
    <source>
        <dbReference type="ARBA" id="ARBA00004202"/>
    </source>
</evidence>
<evidence type="ECO:0000256" key="9">
    <source>
        <dbReference type="ARBA" id="ARBA00022967"/>
    </source>
</evidence>
<keyword evidence="13" id="KW-1185">Reference proteome</keyword>
<dbReference type="GO" id="GO:0016887">
    <property type="term" value="F:ATP hydrolysis activity"/>
    <property type="evidence" value="ECO:0007669"/>
    <property type="project" value="InterPro"/>
</dbReference>
<dbReference type="InterPro" id="IPR003593">
    <property type="entry name" value="AAA+_ATPase"/>
</dbReference>
<evidence type="ECO:0000256" key="3">
    <source>
        <dbReference type="ARBA" id="ARBA00022448"/>
    </source>
</evidence>
<keyword evidence="7" id="KW-0547">Nucleotide-binding</keyword>
<keyword evidence="8 12" id="KW-0067">ATP-binding</keyword>
<keyword evidence="9" id="KW-1278">Translocase</keyword>
<reference evidence="13" key="1">
    <citation type="submission" date="2018-07" db="EMBL/GenBank/DDBJ databases">
        <authorList>
            <person name="Liu B.-T."/>
            <person name="Du Z."/>
        </authorList>
    </citation>
    <scope>NUCLEOTIDE SEQUENCE [LARGE SCALE GENOMIC DNA]</scope>
    <source>
        <strain evidence="13">XYN52</strain>
    </source>
</reference>
<dbReference type="InterPro" id="IPR003439">
    <property type="entry name" value="ABC_transporter-like_ATP-bd"/>
</dbReference>
<dbReference type="AlphaFoldDB" id="A0A369W3C8"/>
<evidence type="ECO:0000256" key="5">
    <source>
        <dbReference type="ARBA" id="ARBA00022597"/>
    </source>
</evidence>
<name>A0A369W3C8_9HYPH</name>
<dbReference type="CDD" id="cd03215">
    <property type="entry name" value="ABC_Carb_Monos_II"/>
    <property type="match status" value="1"/>
</dbReference>
<dbReference type="PROSITE" id="PS50893">
    <property type="entry name" value="ABC_TRANSPORTER_2"/>
    <property type="match status" value="2"/>
</dbReference>
<evidence type="ECO:0000313" key="13">
    <source>
        <dbReference type="Proteomes" id="UP000253759"/>
    </source>
</evidence>
<dbReference type="Pfam" id="PF00005">
    <property type="entry name" value="ABC_tran"/>
    <property type="match status" value="2"/>
</dbReference>
<evidence type="ECO:0000256" key="4">
    <source>
        <dbReference type="ARBA" id="ARBA00022475"/>
    </source>
</evidence>
<dbReference type="OrthoDB" id="9805029at2"/>
<dbReference type="EMBL" id="QQNH01000008">
    <property type="protein sequence ID" value="RDE09176.1"/>
    <property type="molecule type" value="Genomic_DNA"/>
</dbReference>
<dbReference type="InterPro" id="IPR027417">
    <property type="entry name" value="P-loop_NTPase"/>
</dbReference>